<accession>A0AAC9BJ00</accession>
<dbReference type="RefSeq" id="WP_064496192.1">
    <property type="nucleotide sequence ID" value="NZ_CP012605.1"/>
</dbReference>
<dbReference type="EMBL" id="CP012605">
    <property type="protein sequence ID" value="ANH74993.1"/>
    <property type="molecule type" value="Genomic_DNA"/>
</dbReference>
<dbReference type="AlphaFoldDB" id="A0AAC9BJ00"/>
<dbReference type="Proteomes" id="UP000077927">
    <property type="component" value="Chromosome 1"/>
</dbReference>
<proteinExistence type="predicted"/>
<evidence type="ECO:0000313" key="2">
    <source>
        <dbReference type="Proteomes" id="UP000077927"/>
    </source>
</evidence>
<evidence type="ECO:0000313" key="1">
    <source>
        <dbReference type="EMBL" id="ANH74993.1"/>
    </source>
</evidence>
<organism evidence="1 2">
    <name type="scientific">Ralstonia insidiosa</name>
    <dbReference type="NCBI Taxonomy" id="190721"/>
    <lineage>
        <taxon>Bacteria</taxon>
        <taxon>Pseudomonadati</taxon>
        <taxon>Pseudomonadota</taxon>
        <taxon>Betaproteobacteria</taxon>
        <taxon>Burkholderiales</taxon>
        <taxon>Burkholderiaceae</taxon>
        <taxon>Ralstonia</taxon>
    </lineage>
</organism>
<protein>
    <submittedName>
        <fullName evidence="1">Uncharacterized protein</fullName>
    </submittedName>
</protein>
<dbReference type="KEGG" id="rin:ACS15_1469"/>
<reference evidence="1 2" key="1">
    <citation type="submission" date="2015-09" db="EMBL/GenBank/DDBJ databases">
        <authorList>
            <person name="Xu Y."/>
            <person name="Nagy A."/>
            <person name="Liu N.T."/>
            <person name="Nou X."/>
        </authorList>
    </citation>
    <scope>NUCLEOTIDE SEQUENCE [LARGE SCALE GENOMIC DNA]</scope>
    <source>
        <strain evidence="1 2">FC1138</strain>
    </source>
</reference>
<name>A0AAC9BJ00_9RALS</name>
<gene>
    <name evidence="1" type="ORF">ACS15_1469</name>
</gene>
<sequence length="162" mass="17669">MRHAVACPEQAHHFQTAPQSGYPKCEVEAAYNLGKFAATYWPAARKALPAGATIGDYRIKCEADLLATFSPDGHGLLDPFLDGFNDEVAQRAMHRMPGFEDAREVLVAEAHMYEQQHLDASAAHEAAWQAIAHLRDADVQAHARCVRANRAVMAFDALAASA</sequence>